<accession>A0A1P9WSL8</accession>
<dbReference type="PRINTS" id="PR00111">
    <property type="entry name" value="ABHYDROLASE"/>
</dbReference>
<dbReference type="GO" id="GO:0016787">
    <property type="term" value="F:hydrolase activity"/>
    <property type="evidence" value="ECO:0007669"/>
    <property type="project" value="UniProtKB-KW"/>
</dbReference>
<dbReference type="InterPro" id="IPR050266">
    <property type="entry name" value="AB_hydrolase_sf"/>
</dbReference>
<protein>
    <submittedName>
        <fullName evidence="2">Alpha/beta hydrolase</fullName>
    </submittedName>
</protein>
<sequence length="237" mass="25949">MPEQPTLVLIHGHGVDASIWDGVCAVSLFDGPTLRPDFSKRTDLANIDAYAHDLHRQLQTANARKVVLVGHSMGGYIALAFAEQYPEMVSGLVLFHSTAYADDDAKKEQRKQTIQALQTEGAAPFIEKTIPKMVAPGFSPEIVQQLVDTYRTLPANALAAGMQAIANRPDRTHLLRDARFPVLVILGKQDQLIAYDKTRTLANFSTKVNVATMETAGHLGMIEQIDEAARLLSGFVQ</sequence>
<dbReference type="Pfam" id="PF12697">
    <property type="entry name" value="Abhydrolase_6"/>
    <property type="match status" value="1"/>
</dbReference>
<dbReference type="OrthoDB" id="252464at2"/>
<evidence type="ECO:0000313" key="2">
    <source>
        <dbReference type="EMBL" id="AQG78381.1"/>
    </source>
</evidence>
<dbReference type="SUPFAM" id="SSF53474">
    <property type="entry name" value="alpha/beta-Hydrolases"/>
    <property type="match status" value="1"/>
</dbReference>
<dbReference type="PANTHER" id="PTHR43798">
    <property type="entry name" value="MONOACYLGLYCEROL LIPASE"/>
    <property type="match status" value="1"/>
</dbReference>
<dbReference type="AlphaFoldDB" id="A0A1P9WSL8"/>
<organism evidence="2 3">
    <name type="scientific">Spirosoma montaniterrae</name>
    <dbReference type="NCBI Taxonomy" id="1178516"/>
    <lineage>
        <taxon>Bacteria</taxon>
        <taxon>Pseudomonadati</taxon>
        <taxon>Bacteroidota</taxon>
        <taxon>Cytophagia</taxon>
        <taxon>Cytophagales</taxon>
        <taxon>Cytophagaceae</taxon>
        <taxon>Spirosoma</taxon>
    </lineage>
</organism>
<dbReference type="InterPro" id="IPR000073">
    <property type="entry name" value="AB_hydrolase_1"/>
</dbReference>
<dbReference type="Proteomes" id="UP000187941">
    <property type="component" value="Chromosome"/>
</dbReference>
<evidence type="ECO:0000259" key="1">
    <source>
        <dbReference type="Pfam" id="PF12697"/>
    </source>
</evidence>
<feature type="domain" description="AB hydrolase-1" evidence="1">
    <location>
        <begin position="7"/>
        <end position="229"/>
    </location>
</feature>
<evidence type="ECO:0000313" key="3">
    <source>
        <dbReference type="Proteomes" id="UP000187941"/>
    </source>
</evidence>
<name>A0A1P9WSL8_9BACT</name>
<proteinExistence type="predicted"/>
<dbReference type="STRING" id="1178516.AWR27_02940"/>
<dbReference type="InterPro" id="IPR029058">
    <property type="entry name" value="AB_hydrolase_fold"/>
</dbReference>
<keyword evidence="2" id="KW-0378">Hydrolase</keyword>
<gene>
    <name evidence="2" type="ORF">AWR27_02940</name>
</gene>
<dbReference type="Gene3D" id="3.40.50.1820">
    <property type="entry name" value="alpha/beta hydrolase"/>
    <property type="match status" value="1"/>
</dbReference>
<dbReference type="EMBL" id="CP014263">
    <property type="protein sequence ID" value="AQG78381.1"/>
    <property type="molecule type" value="Genomic_DNA"/>
</dbReference>
<keyword evidence="3" id="KW-1185">Reference proteome</keyword>
<reference evidence="2 3" key="1">
    <citation type="submission" date="2016-01" db="EMBL/GenBank/DDBJ databases">
        <authorList>
            <person name="Oliw E.H."/>
        </authorList>
    </citation>
    <scope>NUCLEOTIDE SEQUENCE [LARGE SCALE GENOMIC DNA]</scope>
    <source>
        <strain evidence="2 3">DY10</strain>
    </source>
</reference>
<dbReference type="RefSeq" id="WP_077129823.1">
    <property type="nucleotide sequence ID" value="NZ_CP014263.1"/>
</dbReference>
<dbReference type="KEGG" id="smon:AWR27_02940"/>